<evidence type="ECO:0000256" key="1">
    <source>
        <dbReference type="SAM" id="MobiDB-lite"/>
    </source>
</evidence>
<proteinExistence type="predicted"/>
<comment type="caution">
    <text evidence="2">The sequence shown here is derived from an EMBL/GenBank/DDBJ whole genome shotgun (WGS) entry which is preliminary data.</text>
</comment>
<dbReference type="AlphaFoldDB" id="A0A418F3L4"/>
<protein>
    <submittedName>
        <fullName evidence="2">Uncharacterized protein</fullName>
    </submittedName>
</protein>
<accession>A0A418F3L4</accession>
<feature type="region of interest" description="Disordered" evidence="1">
    <location>
        <begin position="63"/>
        <end position="109"/>
    </location>
</feature>
<gene>
    <name evidence="2" type="ORF">DYB37_004320</name>
</gene>
<organism evidence="2 3">
    <name type="scientific">Aphanomyces astaci</name>
    <name type="common">Crayfish plague agent</name>
    <dbReference type="NCBI Taxonomy" id="112090"/>
    <lineage>
        <taxon>Eukaryota</taxon>
        <taxon>Sar</taxon>
        <taxon>Stramenopiles</taxon>
        <taxon>Oomycota</taxon>
        <taxon>Saprolegniomycetes</taxon>
        <taxon>Saprolegniales</taxon>
        <taxon>Verrucalvaceae</taxon>
        <taxon>Aphanomyces</taxon>
    </lineage>
</organism>
<dbReference type="Proteomes" id="UP000285430">
    <property type="component" value="Unassembled WGS sequence"/>
</dbReference>
<dbReference type="VEuPathDB" id="FungiDB:H257_13886"/>
<evidence type="ECO:0000313" key="3">
    <source>
        <dbReference type="Proteomes" id="UP000285430"/>
    </source>
</evidence>
<dbReference type="EMBL" id="QUTH01002883">
    <property type="protein sequence ID" value="RHZ23311.1"/>
    <property type="molecule type" value="Genomic_DNA"/>
</dbReference>
<sequence length="109" mass="11196">MNMGVGNEAAVASLALEMLAANVTPDKRSLAVVQSLAASPTSMGFLIKDPQLVDYFGISSTSMASANGSSPRKQRQSPPQSQPSEAKATPNTSRAPTPKPSGDSSCAIM</sequence>
<reference evidence="2 3" key="1">
    <citation type="submission" date="2018-08" db="EMBL/GenBank/DDBJ databases">
        <title>Aphanomyces genome sequencing and annotation.</title>
        <authorList>
            <person name="Minardi D."/>
            <person name="Oidtmann B."/>
            <person name="Van Der Giezen M."/>
            <person name="Studholme D.J."/>
        </authorList>
    </citation>
    <scope>NUCLEOTIDE SEQUENCE [LARGE SCALE GENOMIC DNA]</scope>
    <source>
        <strain evidence="2 3">Da</strain>
    </source>
</reference>
<evidence type="ECO:0000313" key="2">
    <source>
        <dbReference type="EMBL" id="RHZ23311.1"/>
    </source>
</evidence>
<feature type="compositionally biased region" description="Low complexity" evidence="1">
    <location>
        <begin position="63"/>
        <end position="84"/>
    </location>
</feature>
<name>A0A418F3L4_APHAT</name>